<dbReference type="SUPFAM" id="SSF48403">
    <property type="entry name" value="Ankyrin repeat"/>
    <property type="match status" value="1"/>
</dbReference>
<feature type="repeat" description="ANK" evidence="3">
    <location>
        <begin position="166"/>
        <end position="194"/>
    </location>
</feature>
<organism evidence="5 6">
    <name type="scientific">Discina gigas</name>
    <dbReference type="NCBI Taxonomy" id="1032678"/>
    <lineage>
        <taxon>Eukaryota</taxon>
        <taxon>Fungi</taxon>
        <taxon>Dikarya</taxon>
        <taxon>Ascomycota</taxon>
        <taxon>Pezizomycotina</taxon>
        <taxon>Pezizomycetes</taxon>
        <taxon>Pezizales</taxon>
        <taxon>Discinaceae</taxon>
        <taxon>Discina</taxon>
    </lineage>
</organism>
<evidence type="ECO:0000256" key="1">
    <source>
        <dbReference type="ARBA" id="ARBA00022737"/>
    </source>
</evidence>
<comment type="caution">
    <text evidence="5">The sequence shown here is derived from an EMBL/GenBank/DDBJ whole genome shotgun (WGS) entry which is preliminary data.</text>
</comment>
<gene>
    <name evidence="5" type="ORF">Q9L58_007650</name>
</gene>
<evidence type="ECO:0000313" key="6">
    <source>
        <dbReference type="Proteomes" id="UP001447188"/>
    </source>
</evidence>
<dbReference type="InterPro" id="IPR001810">
    <property type="entry name" value="F-box_dom"/>
</dbReference>
<evidence type="ECO:0000259" key="4">
    <source>
        <dbReference type="PROSITE" id="PS50181"/>
    </source>
</evidence>
<keyword evidence="6" id="KW-1185">Reference proteome</keyword>
<dbReference type="InterPro" id="IPR036770">
    <property type="entry name" value="Ankyrin_rpt-contain_sf"/>
</dbReference>
<protein>
    <recommendedName>
        <fullName evidence="4">F-box domain-containing protein</fullName>
    </recommendedName>
</protein>
<feature type="repeat" description="ANK" evidence="3">
    <location>
        <begin position="191"/>
        <end position="223"/>
    </location>
</feature>
<dbReference type="EMBL" id="JBBBZM010000125">
    <property type="protein sequence ID" value="KAL0633437.1"/>
    <property type="molecule type" value="Genomic_DNA"/>
</dbReference>
<accession>A0ABR3GBU5</accession>
<sequence>MPFLTLPNELLLRIVEELQIRHINALVRSSRGLNLLLRPVLAELATRPENATLALCWAAIHRDEAMIINILENGPRIALMQFISDDITHEWQERHCAPMDNGRDAITFVITCGPNLYIRDLEDPEAKVQDPESALLWAMRLGDVALVRILLNCGADYEGSSGWTRPIVLAARAGDLEVVRLLLEKETDHNARGQALETAMLSGHEAVVRVLLENGVDVNCRKYAKYTVLSSLVQRHCRDCVPLSWTEQSEGMLRLLLGYGADPTIQDRNRKSALFYAQRRNHQGILRVLSEQYPWNSAGTRPRGELKVVDTSTQKDRRRFYVLQQWFRRTGVVARKSYRRIGESLTAMFVRKK</sequence>
<keyword evidence="1" id="KW-0677">Repeat</keyword>
<dbReference type="Pfam" id="PF12796">
    <property type="entry name" value="Ank_2"/>
    <property type="match status" value="1"/>
</dbReference>
<dbReference type="InterPro" id="IPR002110">
    <property type="entry name" value="Ankyrin_rpt"/>
</dbReference>
<evidence type="ECO:0000256" key="3">
    <source>
        <dbReference type="PROSITE-ProRule" id="PRU00023"/>
    </source>
</evidence>
<dbReference type="PANTHER" id="PTHR24178:SF41">
    <property type="entry name" value="ANKYRIN-2 ISOFORM X1"/>
    <property type="match status" value="1"/>
</dbReference>
<dbReference type="PANTHER" id="PTHR24178">
    <property type="entry name" value="MOLTING PROTEIN MLT-4"/>
    <property type="match status" value="1"/>
</dbReference>
<keyword evidence="2 3" id="KW-0040">ANK repeat</keyword>
<dbReference type="SMART" id="SM00248">
    <property type="entry name" value="ANK"/>
    <property type="match status" value="5"/>
</dbReference>
<dbReference type="Gene3D" id="1.25.40.20">
    <property type="entry name" value="Ankyrin repeat-containing domain"/>
    <property type="match status" value="1"/>
</dbReference>
<feature type="repeat" description="ANK" evidence="3">
    <location>
        <begin position="130"/>
        <end position="162"/>
    </location>
</feature>
<feature type="domain" description="F-box" evidence="4">
    <location>
        <begin position="1"/>
        <end position="44"/>
    </location>
</feature>
<name>A0ABR3GBU5_9PEZI</name>
<dbReference type="PROSITE" id="PS50088">
    <property type="entry name" value="ANK_REPEAT"/>
    <property type="match status" value="3"/>
</dbReference>
<dbReference type="PROSITE" id="PS50181">
    <property type="entry name" value="FBOX"/>
    <property type="match status" value="1"/>
</dbReference>
<proteinExistence type="predicted"/>
<evidence type="ECO:0000256" key="2">
    <source>
        <dbReference type="ARBA" id="ARBA00023043"/>
    </source>
</evidence>
<evidence type="ECO:0000313" key="5">
    <source>
        <dbReference type="EMBL" id="KAL0633437.1"/>
    </source>
</evidence>
<dbReference type="Proteomes" id="UP001447188">
    <property type="component" value="Unassembled WGS sequence"/>
</dbReference>
<reference evidence="5 6" key="1">
    <citation type="submission" date="2024-02" db="EMBL/GenBank/DDBJ databases">
        <title>Discinaceae phylogenomics.</title>
        <authorList>
            <person name="Dirks A.C."/>
            <person name="James T.Y."/>
        </authorList>
    </citation>
    <scope>NUCLEOTIDE SEQUENCE [LARGE SCALE GENOMIC DNA]</scope>
    <source>
        <strain evidence="5 6">ACD0624</strain>
    </source>
</reference>